<gene>
    <name evidence="3" type="ORF">DES53_11990</name>
</gene>
<dbReference type="InterPro" id="IPR025187">
    <property type="entry name" value="DUF4112"/>
</dbReference>
<feature type="transmembrane region" description="Helical" evidence="2">
    <location>
        <begin position="150"/>
        <end position="178"/>
    </location>
</feature>
<dbReference type="PANTHER" id="PTHR35519:SF2">
    <property type="entry name" value="PH DOMAIN PROTEIN"/>
    <property type="match status" value="1"/>
</dbReference>
<dbReference type="AlphaFoldDB" id="A0A366H3S7"/>
<keyword evidence="2" id="KW-0812">Transmembrane</keyword>
<evidence type="ECO:0000256" key="2">
    <source>
        <dbReference type="SAM" id="Phobius"/>
    </source>
</evidence>
<dbReference type="OrthoDB" id="190554at2"/>
<proteinExistence type="predicted"/>
<sequence length="187" mass="20194">MPASKPPPRDVDIDAVLPPDGKGKAPSGRDAENSSEAARIIAHWMDEFIRIPGTNVRIGLDPIIGLFPGVGDFLASSIGVVTLAEGVRQRVPVSALIRMGTNILINDAVGTIPGVGDVFSAWFKSNSRNLKLINQWKGGDKAAVRRGSRIFMVVFISVWLGLLVLWAMVWITFATMIWQLGSKLFGG</sequence>
<dbReference type="EMBL" id="QNRR01000019">
    <property type="protein sequence ID" value="RBP35924.1"/>
    <property type="molecule type" value="Genomic_DNA"/>
</dbReference>
<dbReference type="Pfam" id="PF13430">
    <property type="entry name" value="DUF4112"/>
    <property type="match status" value="1"/>
</dbReference>
<keyword evidence="4" id="KW-1185">Reference proteome</keyword>
<comment type="caution">
    <text evidence="3">The sequence shown here is derived from an EMBL/GenBank/DDBJ whole genome shotgun (WGS) entry which is preliminary data.</text>
</comment>
<keyword evidence="2" id="KW-0472">Membrane</keyword>
<feature type="region of interest" description="Disordered" evidence="1">
    <location>
        <begin position="1"/>
        <end position="34"/>
    </location>
</feature>
<dbReference type="RefSeq" id="WP_113962177.1">
    <property type="nucleotide sequence ID" value="NZ_QNRR01000019.1"/>
</dbReference>
<name>A0A366H3S7_9BACT</name>
<organism evidence="3 4">
    <name type="scientific">Roseimicrobium gellanilyticum</name>
    <dbReference type="NCBI Taxonomy" id="748857"/>
    <lineage>
        <taxon>Bacteria</taxon>
        <taxon>Pseudomonadati</taxon>
        <taxon>Verrucomicrobiota</taxon>
        <taxon>Verrucomicrobiia</taxon>
        <taxon>Verrucomicrobiales</taxon>
        <taxon>Verrucomicrobiaceae</taxon>
        <taxon>Roseimicrobium</taxon>
    </lineage>
</organism>
<keyword evidence="2" id="KW-1133">Transmembrane helix</keyword>
<evidence type="ECO:0000256" key="1">
    <source>
        <dbReference type="SAM" id="MobiDB-lite"/>
    </source>
</evidence>
<protein>
    <submittedName>
        <fullName evidence="3">Uncharacterized protein DUF4112</fullName>
    </submittedName>
</protein>
<evidence type="ECO:0000313" key="4">
    <source>
        <dbReference type="Proteomes" id="UP000253426"/>
    </source>
</evidence>
<evidence type="ECO:0000313" key="3">
    <source>
        <dbReference type="EMBL" id="RBP35924.1"/>
    </source>
</evidence>
<feature type="compositionally biased region" description="Basic and acidic residues" evidence="1">
    <location>
        <begin position="21"/>
        <end position="32"/>
    </location>
</feature>
<reference evidence="3 4" key="1">
    <citation type="submission" date="2018-06" db="EMBL/GenBank/DDBJ databases">
        <title>Genomic Encyclopedia of Type Strains, Phase IV (KMG-IV): sequencing the most valuable type-strain genomes for metagenomic binning, comparative biology and taxonomic classification.</title>
        <authorList>
            <person name="Goeker M."/>
        </authorList>
    </citation>
    <scope>NUCLEOTIDE SEQUENCE [LARGE SCALE GENOMIC DNA]</scope>
    <source>
        <strain evidence="3 4">DSM 25532</strain>
    </source>
</reference>
<accession>A0A366H3S7</accession>
<dbReference type="PANTHER" id="PTHR35519">
    <property type="entry name" value="MEMBRANE PROTEINS"/>
    <property type="match status" value="1"/>
</dbReference>
<dbReference type="Proteomes" id="UP000253426">
    <property type="component" value="Unassembled WGS sequence"/>
</dbReference>